<organism evidence="7 8">
    <name type="scientific">Rotaria sordida</name>
    <dbReference type="NCBI Taxonomy" id="392033"/>
    <lineage>
        <taxon>Eukaryota</taxon>
        <taxon>Metazoa</taxon>
        <taxon>Spiralia</taxon>
        <taxon>Gnathifera</taxon>
        <taxon>Rotifera</taxon>
        <taxon>Eurotatoria</taxon>
        <taxon>Bdelloidea</taxon>
        <taxon>Philodinida</taxon>
        <taxon>Philodinidae</taxon>
        <taxon>Rotaria</taxon>
    </lineage>
</organism>
<dbReference type="EMBL" id="CAJOAX010000161">
    <property type="protein sequence ID" value="CAF3526293.1"/>
    <property type="molecule type" value="Genomic_DNA"/>
</dbReference>
<dbReference type="AlphaFoldDB" id="A0A818IPH1"/>
<dbReference type="Pfam" id="PF07738">
    <property type="entry name" value="Sad1_UNC"/>
    <property type="match status" value="1"/>
</dbReference>
<evidence type="ECO:0000256" key="5">
    <source>
        <dbReference type="ARBA" id="ARBA00023136"/>
    </source>
</evidence>
<sequence>MIFILFLFSDETLELCRIVSCNPTNRFRYTNDRYDYGDDTDEDSHGACQTRNRPLTCSKFHFTHRNLCIQYSDLYDEIIWLVGIPFSAWLFTIHFNNSQIIDSKINEIKLKEFIRNELEKYSQQFQLTCKSNTQCITYHNFVSKIEYEKDIQQILDKCNTNFFSWFNSGQKIKLIIDEALRKYDSDNIALADYALESVGGSIITEYSSKTFTDRSPTFNIFGLPILKRIASPNIILRKGIMPGNCWPMIGSHGYVLISLAFPVRPTMFTLEHLPKTLSFDGQSRSAPKEFSIRGLNSIDNEGQFLGRFIYDTTKIDSSHIQTFHVQQTNDLIFYHLIKLIIESNWGHPEFTCIYRFRVHGQPQLPPSY</sequence>
<reference evidence="7" key="1">
    <citation type="submission" date="2021-02" db="EMBL/GenBank/DDBJ databases">
        <authorList>
            <person name="Nowell W R."/>
        </authorList>
    </citation>
    <scope>NUCLEOTIDE SEQUENCE</scope>
</reference>
<evidence type="ECO:0000256" key="3">
    <source>
        <dbReference type="ARBA" id="ARBA00022989"/>
    </source>
</evidence>
<keyword evidence="3" id="KW-1133">Transmembrane helix</keyword>
<gene>
    <name evidence="7" type="ORF">OTI717_LOCUS3077</name>
</gene>
<protein>
    <recommendedName>
        <fullName evidence="6">SUN domain-containing protein</fullName>
    </recommendedName>
</protein>
<proteinExistence type="predicted"/>
<dbReference type="GO" id="GO:0043495">
    <property type="term" value="F:protein-membrane adaptor activity"/>
    <property type="evidence" value="ECO:0007669"/>
    <property type="project" value="TreeGrafter"/>
</dbReference>
<dbReference type="FunFam" id="2.60.120.260:FF:000009">
    <property type="entry name" value="SUN domain-containing protein 1 isoform X1"/>
    <property type="match status" value="1"/>
</dbReference>
<keyword evidence="4" id="KW-0175">Coiled coil</keyword>
<evidence type="ECO:0000256" key="4">
    <source>
        <dbReference type="ARBA" id="ARBA00023054"/>
    </source>
</evidence>
<evidence type="ECO:0000259" key="6">
    <source>
        <dbReference type="PROSITE" id="PS51469"/>
    </source>
</evidence>
<evidence type="ECO:0000313" key="7">
    <source>
        <dbReference type="EMBL" id="CAF3526293.1"/>
    </source>
</evidence>
<dbReference type="PROSITE" id="PS51469">
    <property type="entry name" value="SUN"/>
    <property type="match status" value="1"/>
</dbReference>
<evidence type="ECO:0000256" key="1">
    <source>
        <dbReference type="ARBA" id="ARBA00004370"/>
    </source>
</evidence>
<comment type="caution">
    <text evidence="7">The sequence shown here is derived from an EMBL/GenBank/DDBJ whole genome shotgun (WGS) entry which is preliminary data.</text>
</comment>
<name>A0A818IPH1_9BILA</name>
<feature type="domain" description="SUN" evidence="6">
    <location>
        <begin position="199"/>
        <end position="363"/>
    </location>
</feature>
<dbReference type="GO" id="GO:0034993">
    <property type="term" value="C:meiotic nuclear membrane microtubule tethering complex"/>
    <property type="evidence" value="ECO:0007669"/>
    <property type="project" value="TreeGrafter"/>
</dbReference>
<dbReference type="InterPro" id="IPR045119">
    <property type="entry name" value="SUN1-5"/>
</dbReference>
<dbReference type="Proteomes" id="UP000663823">
    <property type="component" value="Unassembled WGS sequence"/>
</dbReference>
<dbReference type="PANTHER" id="PTHR12911:SF8">
    <property type="entry name" value="KLAROID PROTEIN-RELATED"/>
    <property type="match status" value="1"/>
</dbReference>
<accession>A0A818IPH1</accession>
<dbReference type="PANTHER" id="PTHR12911">
    <property type="entry name" value="SAD1/UNC-84-LIKE PROTEIN-RELATED"/>
    <property type="match status" value="1"/>
</dbReference>
<keyword evidence="5" id="KW-0472">Membrane</keyword>
<comment type="subcellular location">
    <subcellularLocation>
        <location evidence="1">Membrane</location>
    </subcellularLocation>
</comment>
<dbReference type="InterPro" id="IPR012919">
    <property type="entry name" value="SUN_dom"/>
</dbReference>
<evidence type="ECO:0000256" key="2">
    <source>
        <dbReference type="ARBA" id="ARBA00022692"/>
    </source>
</evidence>
<evidence type="ECO:0000313" key="8">
    <source>
        <dbReference type="Proteomes" id="UP000663823"/>
    </source>
</evidence>
<keyword evidence="2" id="KW-0812">Transmembrane</keyword>
<dbReference type="Gene3D" id="2.60.120.260">
    <property type="entry name" value="Galactose-binding domain-like"/>
    <property type="match status" value="1"/>
</dbReference>